<dbReference type="PANTHER" id="PTHR21600:SF52">
    <property type="entry name" value="PSEUDOURIDINE SYNTHASE RSUA_RLUA-LIKE DOMAIN-CONTAINING PROTEIN"/>
    <property type="match status" value="1"/>
</dbReference>
<gene>
    <name evidence="3" type="ORF">HYH03_010065</name>
</gene>
<dbReference type="EMBL" id="JAEHOE010000051">
    <property type="protein sequence ID" value="KAG2491698.1"/>
    <property type="molecule type" value="Genomic_DNA"/>
</dbReference>
<dbReference type="Gene3D" id="3.30.2350.10">
    <property type="entry name" value="Pseudouridine synthase"/>
    <property type="match status" value="1"/>
</dbReference>
<comment type="catalytic activity">
    <reaction evidence="1">
        <text>a uridine in RNA = a pseudouridine in RNA</text>
        <dbReference type="Rhea" id="RHEA:48348"/>
        <dbReference type="Rhea" id="RHEA-COMP:12068"/>
        <dbReference type="Rhea" id="RHEA-COMP:12069"/>
        <dbReference type="ChEBI" id="CHEBI:65314"/>
        <dbReference type="ChEBI" id="CHEBI:65315"/>
    </reaction>
</comment>
<keyword evidence="4" id="KW-1185">Reference proteome</keyword>
<evidence type="ECO:0000313" key="3">
    <source>
        <dbReference type="EMBL" id="KAG2491698.1"/>
    </source>
</evidence>
<dbReference type="Pfam" id="PF00849">
    <property type="entry name" value="PseudoU_synth_2"/>
    <property type="match status" value="1"/>
</dbReference>
<evidence type="ECO:0000313" key="4">
    <source>
        <dbReference type="Proteomes" id="UP000612055"/>
    </source>
</evidence>
<dbReference type="InterPro" id="IPR050188">
    <property type="entry name" value="RluA_PseudoU_synthase"/>
</dbReference>
<name>A0A836BXX9_9CHLO</name>
<dbReference type="GO" id="GO:0000455">
    <property type="term" value="P:enzyme-directed rRNA pseudouridine synthesis"/>
    <property type="evidence" value="ECO:0007669"/>
    <property type="project" value="TreeGrafter"/>
</dbReference>
<dbReference type="InterPro" id="IPR020103">
    <property type="entry name" value="PsdUridine_synth_cat_dom_sf"/>
</dbReference>
<dbReference type="GO" id="GO:0009982">
    <property type="term" value="F:pseudouridine synthase activity"/>
    <property type="evidence" value="ECO:0007669"/>
    <property type="project" value="InterPro"/>
</dbReference>
<dbReference type="PANTHER" id="PTHR21600">
    <property type="entry name" value="MITOCHONDRIAL RNA PSEUDOURIDINE SYNTHASE"/>
    <property type="match status" value="1"/>
</dbReference>
<dbReference type="SUPFAM" id="SSF55120">
    <property type="entry name" value="Pseudouridine synthase"/>
    <property type="match status" value="1"/>
</dbReference>
<dbReference type="InterPro" id="IPR006224">
    <property type="entry name" value="PsdUridine_synth_RluA-like_CS"/>
</dbReference>
<feature type="domain" description="Pseudouridine synthase RsuA/RluA-like" evidence="2">
    <location>
        <begin position="132"/>
        <end position="348"/>
    </location>
</feature>
<dbReference type="AlphaFoldDB" id="A0A836BXX9"/>
<proteinExistence type="predicted"/>
<sequence>MLRVRAKKIALEPVEGNEFSLRFKVLDLEVSLLRVVEQILAETGLEGGAAVADRAMELMSLGAVFVGIPHKGMNHTNWTRSSDLMAGDPGSSPEALSVPYGQYVRVHPHPKRYTEACNCDWPSRVVACDDSYLLLDKPAGLPCMRHESNAVEELAACAGRGLGMPELEVCHRLDQWTTGIVVLSRTKDANRAFKRSLEDRADGLIKTYRALTYAPVPLGPREHHMYDGPFNRAASVLGGGDLPPRGPRLLSEHPHTRWRRCALTVHECREHVGAIEWYGRHLAQRDPALGSVRVGTPWLRAAPASPSGSGSAPAEGAAQDAAVPVRLYESTIELHTGRTHQIRAQLAALGCPLVGDGMYAPIAGLVVGASGVVEDPSAVALVEGLPGMEGRIGLHAWRLTWRGQTYTAPPEWGDS</sequence>
<dbReference type="CDD" id="cd02869">
    <property type="entry name" value="PseudoU_synth_RluA_like"/>
    <property type="match status" value="1"/>
</dbReference>
<evidence type="ECO:0000256" key="1">
    <source>
        <dbReference type="ARBA" id="ARBA00000073"/>
    </source>
</evidence>
<dbReference type="OrthoDB" id="424794at2759"/>
<protein>
    <recommendedName>
        <fullName evidence="2">Pseudouridine synthase RsuA/RluA-like domain-containing protein</fullName>
    </recommendedName>
</protein>
<dbReference type="Proteomes" id="UP000612055">
    <property type="component" value="Unassembled WGS sequence"/>
</dbReference>
<dbReference type="InterPro" id="IPR006145">
    <property type="entry name" value="PsdUridine_synth_RsuA/RluA"/>
</dbReference>
<dbReference type="GO" id="GO:0003723">
    <property type="term" value="F:RNA binding"/>
    <property type="evidence" value="ECO:0007669"/>
    <property type="project" value="InterPro"/>
</dbReference>
<organism evidence="3 4">
    <name type="scientific">Edaphochlamys debaryana</name>
    <dbReference type="NCBI Taxonomy" id="47281"/>
    <lineage>
        <taxon>Eukaryota</taxon>
        <taxon>Viridiplantae</taxon>
        <taxon>Chlorophyta</taxon>
        <taxon>core chlorophytes</taxon>
        <taxon>Chlorophyceae</taxon>
        <taxon>CS clade</taxon>
        <taxon>Chlamydomonadales</taxon>
        <taxon>Chlamydomonadales incertae sedis</taxon>
        <taxon>Edaphochlamys</taxon>
    </lineage>
</organism>
<accession>A0A836BXX9</accession>
<comment type="caution">
    <text evidence="3">The sequence shown here is derived from an EMBL/GenBank/DDBJ whole genome shotgun (WGS) entry which is preliminary data.</text>
</comment>
<reference evidence="3" key="1">
    <citation type="journal article" date="2020" name="bioRxiv">
        <title>Comparative genomics of Chlamydomonas.</title>
        <authorList>
            <person name="Craig R.J."/>
            <person name="Hasan A.R."/>
            <person name="Ness R.W."/>
            <person name="Keightley P.D."/>
        </authorList>
    </citation>
    <scope>NUCLEOTIDE SEQUENCE</scope>
    <source>
        <strain evidence="3">CCAP 11/70</strain>
    </source>
</reference>
<dbReference type="PROSITE" id="PS01129">
    <property type="entry name" value="PSI_RLU"/>
    <property type="match status" value="1"/>
</dbReference>
<evidence type="ECO:0000259" key="2">
    <source>
        <dbReference type="Pfam" id="PF00849"/>
    </source>
</evidence>